<comment type="caution">
    <text evidence="5">The sequence shown here is derived from an EMBL/GenBank/DDBJ whole genome shotgun (WGS) entry which is preliminary data.</text>
</comment>
<protein>
    <submittedName>
        <fullName evidence="5">Arginase family protein</fullName>
        <ecNumber evidence="5">3.5.3.-</ecNumber>
    </submittedName>
</protein>
<dbReference type="Proteomes" id="UP001595872">
    <property type="component" value="Unassembled WGS sequence"/>
</dbReference>
<dbReference type="InterPro" id="IPR023696">
    <property type="entry name" value="Ureohydrolase_dom_sf"/>
</dbReference>
<reference evidence="6" key="1">
    <citation type="journal article" date="2019" name="Int. J. Syst. Evol. Microbiol.">
        <title>The Global Catalogue of Microorganisms (GCM) 10K type strain sequencing project: providing services to taxonomists for standard genome sequencing and annotation.</title>
        <authorList>
            <consortium name="The Broad Institute Genomics Platform"/>
            <consortium name="The Broad Institute Genome Sequencing Center for Infectious Disease"/>
            <person name="Wu L."/>
            <person name="Ma J."/>
        </authorList>
    </citation>
    <scope>NUCLEOTIDE SEQUENCE [LARGE SCALE GENOMIC DNA]</scope>
    <source>
        <strain evidence="6">KLKA75</strain>
    </source>
</reference>
<evidence type="ECO:0000256" key="1">
    <source>
        <dbReference type="ARBA" id="ARBA00022723"/>
    </source>
</evidence>
<accession>A0ABV9TZN3</accession>
<dbReference type="SUPFAM" id="SSF52768">
    <property type="entry name" value="Arginase/deacetylase"/>
    <property type="match status" value="1"/>
</dbReference>
<keyword evidence="1" id="KW-0479">Metal-binding</keyword>
<dbReference type="EMBL" id="JBHSIT010000004">
    <property type="protein sequence ID" value="MFC4909011.1"/>
    <property type="molecule type" value="Genomic_DNA"/>
</dbReference>
<dbReference type="RefSeq" id="WP_378256152.1">
    <property type="nucleotide sequence ID" value="NZ_JBHSIT010000004.1"/>
</dbReference>
<evidence type="ECO:0000313" key="5">
    <source>
        <dbReference type="EMBL" id="MFC4909011.1"/>
    </source>
</evidence>
<organism evidence="5 6">
    <name type="scientific">Actinomadura gamaensis</name>
    <dbReference type="NCBI Taxonomy" id="1763541"/>
    <lineage>
        <taxon>Bacteria</taxon>
        <taxon>Bacillati</taxon>
        <taxon>Actinomycetota</taxon>
        <taxon>Actinomycetes</taxon>
        <taxon>Streptosporangiales</taxon>
        <taxon>Thermomonosporaceae</taxon>
        <taxon>Actinomadura</taxon>
    </lineage>
</organism>
<keyword evidence="3" id="KW-0464">Manganese</keyword>
<sequence length="309" mass="32957">MTRRVWLLDAPSNIGLRPLREGHVPGARHLPEALRAHGLATRLDAEEAGRVEPPPYASVPDPITGYRNGQAHIAYTTQLADRVGELLDDGRFPLVLGGDCGILLGPLLALRRRGDYGLAYLDGHADYAPPRDRAKAHGVRNVAGYALRLATGHGPDGLTDLDGLRPYVAEERTVALGYQWEPEDHQDLASEIFESSAIPKFSSEEIRTRGAKAAAEAALDVLEDAASDGFWVHLDADVLDRGVMPAVDSPNPNGISLDDLAELLSVLLASPRVVGMNVAIYDPDVDPDGSAGASLVDALTTAFASSRTP</sequence>
<dbReference type="PANTHER" id="PTHR43782:SF3">
    <property type="entry name" value="ARGINASE"/>
    <property type="match status" value="1"/>
</dbReference>
<evidence type="ECO:0000256" key="2">
    <source>
        <dbReference type="ARBA" id="ARBA00022801"/>
    </source>
</evidence>
<evidence type="ECO:0000313" key="6">
    <source>
        <dbReference type="Proteomes" id="UP001595872"/>
    </source>
</evidence>
<dbReference type="InterPro" id="IPR006035">
    <property type="entry name" value="Ureohydrolase"/>
</dbReference>
<evidence type="ECO:0000256" key="4">
    <source>
        <dbReference type="PROSITE-ProRule" id="PRU00742"/>
    </source>
</evidence>
<dbReference type="EC" id="3.5.3.-" evidence="5"/>
<dbReference type="GO" id="GO:0016787">
    <property type="term" value="F:hydrolase activity"/>
    <property type="evidence" value="ECO:0007669"/>
    <property type="project" value="UniProtKB-KW"/>
</dbReference>
<evidence type="ECO:0000256" key="3">
    <source>
        <dbReference type="ARBA" id="ARBA00023211"/>
    </source>
</evidence>
<name>A0ABV9TZN3_9ACTN</name>
<comment type="similarity">
    <text evidence="4">Belongs to the arginase family.</text>
</comment>
<keyword evidence="2 5" id="KW-0378">Hydrolase</keyword>
<dbReference type="PANTHER" id="PTHR43782">
    <property type="entry name" value="ARGINASE"/>
    <property type="match status" value="1"/>
</dbReference>
<dbReference type="Pfam" id="PF00491">
    <property type="entry name" value="Arginase"/>
    <property type="match status" value="1"/>
</dbReference>
<keyword evidence="6" id="KW-1185">Reference proteome</keyword>
<dbReference type="Gene3D" id="3.40.800.10">
    <property type="entry name" value="Ureohydrolase domain"/>
    <property type="match status" value="1"/>
</dbReference>
<proteinExistence type="inferred from homology"/>
<dbReference type="PROSITE" id="PS51409">
    <property type="entry name" value="ARGINASE_2"/>
    <property type="match status" value="1"/>
</dbReference>
<gene>
    <name evidence="5" type="ORF">ACFPCY_16930</name>
</gene>
<dbReference type="CDD" id="cd09999">
    <property type="entry name" value="Arginase-like_1"/>
    <property type="match status" value="1"/>
</dbReference>